<name>A0A8H5ZES4_COCSA</name>
<evidence type="ECO:0000313" key="1">
    <source>
        <dbReference type="EMBL" id="KAF5847962.1"/>
    </source>
</evidence>
<reference evidence="1" key="1">
    <citation type="submission" date="2019-11" db="EMBL/GenBank/DDBJ databases">
        <title>Bipolaris sorokiniana Genome sequencing.</title>
        <authorList>
            <person name="Wang H."/>
        </authorList>
    </citation>
    <scope>NUCLEOTIDE SEQUENCE</scope>
</reference>
<organism evidence="1 2">
    <name type="scientific">Cochliobolus sativus</name>
    <name type="common">Common root rot and spot blotch fungus</name>
    <name type="synonym">Bipolaris sorokiniana</name>
    <dbReference type="NCBI Taxonomy" id="45130"/>
    <lineage>
        <taxon>Eukaryota</taxon>
        <taxon>Fungi</taxon>
        <taxon>Dikarya</taxon>
        <taxon>Ascomycota</taxon>
        <taxon>Pezizomycotina</taxon>
        <taxon>Dothideomycetes</taxon>
        <taxon>Pleosporomycetidae</taxon>
        <taxon>Pleosporales</taxon>
        <taxon>Pleosporineae</taxon>
        <taxon>Pleosporaceae</taxon>
        <taxon>Bipolaris</taxon>
    </lineage>
</organism>
<accession>A0A8H5ZES4</accession>
<dbReference type="EMBL" id="WNKQ01000012">
    <property type="protein sequence ID" value="KAF5847962.1"/>
    <property type="molecule type" value="Genomic_DNA"/>
</dbReference>
<proteinExistence type="predicted"/>
<sequence>MAPPRFVLKKEGIRRSNVMSLVHQLHPYTCLRHLVTCHKFPHSNSLNSLATLNPYLTTAETNRDPSNLTTSIPALHHVNISTKVHLTPSLTHVLPHHKTNRICPPKEREKSLLLQISHTAAISGSGIVDPISHLPC</sequence>
<protein>
    <submittedName>
        <fullName evidence="1">Uncharacterized protein</fullName>
    </submittedName>
</protein>
<dbReference type="Proteomes" id="UP000624244">
    <property type="component" value="Unassembled WGS sequence"/>
</dbReference>
<evidence type="ECO:0000313" key="2">
    <source>
        <dbReference type="Proteomes" id="UP000624244"/>
    </source>
</evidence>
<comment type="caution">
    <text evidence="1">The sequence shown here is derived from an EMBL/GenBank/DDBJ whole genome shotgun (WGS) entry which is preliminary data.</text>
</comment>
<gene>
    <name evidence="1" type="ORF">GGP41_009171</name>
</gene>
<dbReference type="AlphaFoldDB" id="A0A8H5ZES4"/>